<evidence type="ECO:0000313" key="3">
    <source>
        <dbReference type="EMBL" id="CAH2006578.1"/>
    </source>
</evidence>
<gene>
    <name evidence="3" type="ORF">ACAOBT_LOCUS29171</name>
</gene>
<accession>A0A9P0M125</accession>
<proteinExistence type="predicted"/>
<organism evidence="3 4">
    <name type="scientific">Acanthoscelides obtectus</name>
    <name type="common">Bean weevil</name>
    <name type="synonym">Bruchus obtectus</name>
    <dbReference type="NCBI Taxonomy" id="200917"/>
    <lineage>
        <taxon>Eukaryota</taxon>
        <taxon>Metazoa</taxon>
        <taxon>Ecdysozoa</taxon>
        <taxon>Arthropoda</taxon>
        <taxon>Hexapoda</taxon>
        <taxon>Insecta</taxon>
        <taxon>Pterygota</taxon>
        <taxon>Neoptera</taxon>
        <taxon>Endopterygota</taxon>
        <taxon>Coleoptera</taxon>
        <taxon>Polyphaga</taxon>
        <taxon>Cucujiformia</taxon>
        <taxon>Chrysomeloidea</taxon>
        <taxon>Chrysomelidae</taxon>
        <taxon>Bruchinae</taxon>
        <taxon>Bruchini</taxon>
        <taxon>Acanthoscelides</taxon>
    </lineage>
</organism>
<name>A0A9P0M125_ACAOB</name>
<evidence type="ECO:0000256" key="1">
    <source>
        <dbReference type="SAM" id="MobiDB-lite"/>
    </source>
</evidence>
<comment type="caution">
    <text evidence="3">The sequence shown here is derived from an EMBL/GenBank/DDBJ whole genome shotgun (WGS) entry which is preliminary data.</text>
</comment>
<feature type="region of interest" description="Disordered" evidence="1">
    <location>
        <begin position="133"/>
        <end position="194"/>
    </location>
</feature>
<feature type="compositionally biased region" description="Polar residues" evidence="1">
    <location>
        <begin position="133"/>
        <end position="154"/>
    </location>
</feature>
<keyword evidence="4" id="KW-1185">Reference proteome</keyword>
<feature type="signal peptide" evidence="2">
    <location>
        <begin position="1"/>
        <end position="19"/>
    </location>
</feature>
<protein>
    <submittedName>
        <fullName evidence="3">Uncharacterized protein</fullName>
    </submittedName>
</protein>
<sequence>MILKLACISVILCIGVTTGLPAKVFNNIADNFEHFDTAFPGYDGPPPFDILSNSIGDDFFDPVDKADHFKATNKSSVATTEARRDNDVEIRVIGLEDNMDAFNNNNTEYIEGIKADNSTNTNASLADVTLANKTDTNQNTTENSEISLYNSTSSEEIDEDTRSPRQQPNGNSTEDDPEFKSKESQEESSEEEENMLTGLLSAFLGGLSTPEGGIDLDAIVGLLGSLSIQNPDGTYDFQGLTDLLRGLFGGGEGSDLGAFVGGLAGAIIKGIAIPPGPKGAGKLVGKIFAGVLPALSGPPDPQDGDEMGMTDEWNKPEKPTIDLGSFLSGFFKTSASGSAGGDGGGKVGIIKAVISAIKSLATSSSASSSSMKSWR</sequence>
<keyword evidence="2" id="KW-0732">Signal</keyword>
<dbReference type="EMBL" id="CAKOFQ010007694">
    <property type="protein sequence ID" value="CAH2006578.1"/>
    <property type="molecule type" value="Genomic_DNA"/>
</dbReference>
<feature type="chain" id="PRO_5040282963" evidence="2">
    <location>
        <begin position="20"/>
        <end position="375"/>
    </location>
</feature>
<evidence type="ECO:0000313" key="4">
    <source>
        <dbReference type="Proteomes" id="UP001152888"/>
    </source>
</evidence>
<evidence type="ECO:0000256" key="2">
    <source>
        <dbReference type="SAM" id="SignalP"/>
    </source>
</evidence>
<dbReference type="AlphaFoldDB" id="A0A9P0M125"/>
<dbReference type="Proteomes" id="UP001152888">
    <property type="component" value="Unassembled WGS sequence"/>
</dbReference>
<dbReference type="OrthoDB" id="6758671at2759"/>
<reference evidence="3" key="1">
    <citation type="submission" date="2022-03" db="EMBL/GenBank/DDBJ databases">
        <authorList>
            <person name="Sayadi A."/>
        </authorList>
    </citation>
    <scope>NUCLEOTIDE SEQUENCE</scope>
</reference>